<sequence>MNPTNQFSDLLALMARLRTDCPWDAKQTNDSLQKYAIEEVFELIEAIASDDKSPLATDDIKGELGDVLLQIVFHAHLYAEQGRFDMADVIYTLQEKLIRRHPHVFDKENLKTDEDVKRRWDEIKQIENQDRPKRLLSHVKAGTALMTAQNLQKQAGKVGFDWDNLGGVLEKLQEELSELKAELPTPDFKYKTDKLDKTQKEKIAGELGDVLFVLTNLARHLDIDAEMALQNTNAKFKRRFAFVEKSLMEQGKTFEQSDLAEMDNYWDMAKDAENK</sequence>
<dbReference type="GO" id="GO:0046047">
    <property type="term" value="P:TTP catabolic process"/>
    <property type="evidence" value="ECO:0007669"/>
    <property type="project" value="TreeGrafter"/>
</dbReference>
<dbReference type="GO" id="GO:0047429">
    <property type="term" value="F:nucleoside triphosphate diphosphatase activity"/>
    <property type="evidence" value="ECO:0007669"/>
    <property type="project" value="InterPro"/>
</dbReference>
<gene>
    <name evidence="2" type="primary">mazG</name>
    <name evidence="2" type="ORF">MBO_09188</name>
</gene>
<dbReference type="InterPro" id="IPR011551">
    <property type="entry name" value="NTP_PyrPHydrolase_MazG"/>
</dbReference>
<keyword evidence="2" id="KW-0378">Hydrolase</keyword>
<dbReference type="PANTHER" id="PTHR30522:SF0">
    <property type="entry name" value="NUCLEOSIDE TRIPHOSPHATE PYROPHOSPHOHYDROLASE"/>
    <property type="match status" value="1"/>
</dbReference>
<protein>
    <submittedName>
        <fullName evidence="2">Nucleoside triphosphate pyrophosphohydrolase</fullName>
        <ecNumber evidence="2">3.6.1.19</ecNumber>
    </submittedName>
</protein>
<dbReference type="eggNOG" id="COG3956">
    <property type="taxonomic scope" value="Bacteria"/>
</dbReference>
<keyword evidence="3" id="KW-1185">Reference proteome</keyword>
<dbReference type="GO" id="GO:0006950">
    <property type="term" value="P:response to stress"/>
    <property type="evidence" value="ECO:0007669"/>
    <property type="project" value="UniProtKB-ARBA"/>
</dbReference>
<feature type="domain" description="NTP pyrophosphohydrolase MazG-like" evidence="1">
    <location>
        <begin position="27"/>
        <end position="105"/>
    </location>
</feature>
<dbReference type="NCBIfam" id="NF007113">
    <property type="entry name" value="PRK09562.1"/>
    <property type="match status" value="1"/>
</dbReference>
<proteinExistence type="predicted"/>
<dbReference type="InterPro" id="IPR048011">
    <property type="entry name" value="NTP-PPase_MazG-like_C"/>
</dbReference>
<dbReference type="RefSeq" id="WP_036366949.1">
    <property type="nucleotide sequence ID" value="NZ_AOMT01000043.1"/>
</dbReference>
<dbReference type="GO" id="GO:0006203">
    <property type="term" value="P:dGTP catabolic process"/>
    <property type="evidence" value="ECO:0007669"/>
    <property type="project" value="TreeGrafter"/>
</dbReference>
<dbReference type="GO" id="GO:0046061">
    <property type="term" value="P:dATP catabolic process"/>
    <property type="evidence" value="ECO:0007669"/>
    <property type="project" value="TreeGrafter"/>
</dbReference>
<dbReference type="GO" id="GO:0046081">
    <property type="term" value="P:dUTP catabolic process"/>
    <property type="evidence" value="ECO:0007669"/>
    <property type="project" value="TreeGrafter"/>
</dbReference>
<name>A0A066UJA9_9GAMM</name>
<dbReference type="Pfam" id="PF03819">
    <property type="entry name" value="MazG"/>
    <property type="match status" value="2"/>
</dbReference>
<reference evidence="2 3" key="1">
    <citation type="journal article" date="2014" name="Genome Announc.">
        <title>Draft Genome Sequence of Moraxella bovoculi Strain 237T (ATCC BAA-1259T) Isolated from a Calf with Infectious Bovine Keratoconjunctivitis.</title>
        <authorList>
            <person name="Calcutt M.J."/>
            <person name="Foecking M.F."/>
            <person name="Martin N.T."/>
            <person name="Mhlanga-Mutangadura T."/>
            <person name="Reilly T.J."/>
        </authorList>
    </citation>
    <scope>NUCLEOTIDE SEQUENCE [LARGE SCALE GENOMIC DNA]</scope>
    <source>
        <strain evidence="2 3">237</strain>
    </source>
</reference>
<dbReference type="CDD" id="cd11529">
    <property type="entry name" value="NTP-PPase_MazG_Cterm"/>
    <property type="match status" value="1"/>
</dbReference>
<dbReference type="PANTHER" id="PTHR30522">
    <property type="entry name" value="NUCLEOSIDE TRIPHOSPHATE PYROPHOSPHOHYDROLASE"/>
    <property type="match status" value="1"/>
</dbReference>
<dbReference type="NCBIfam" id="TIGR00444">
    <property type="entry name" value="mazG"/>
    <property type="match status" value="1"/>
</dbReference>
<dbReference type="InterPro" id="IPR048015">
    <property type="entry name" value="NTP-PPase_MazG-like_N"/>
</dbReference>
<evidence type="ECO:0000259" key="1">
    <source>
        <dbReference type="Pfam" id="PF03819"/>
    </source>
</evidence>
<dbReference type="GO" id="GO:0046076">
    <property type="term" value="P:dTTP catabolic process"/>
    <property type="evidence" value="ECO:0007669"/>
    <property type="project" value="TreeGrafter"/>
</dbReference>
<dbReference type="CDD" id="cd11528">
    <property type="entry name" value="NTP-PPase_MazG_Nterm"/>
    <property type="match status" value="1"/>
</dbReference>
<accession>A0A066UJA9</accession>
<dbReference type="GO" id="GO:0046052">
    <property type="term" value="P:UTP catabolic process"/>
    <property type="evidence" value="ECO:0007669"/>
    <property type="project" value="TreeGrafter"/>
</dbReference>
<comment type="caution">
    <text evidence="2">The sequence shown here is derived from an EMBL/GenBank/DDBJ whole genome shotgun (WGS) entry which is preliminary data.</text>
</comment>
<dbReference type="InterPro" id="IPR004518">
    <property type="entry name" value="MazG-like_dom"/>
</dbReference>
<dbReference type="SUPFAM" id="SSF101386">
    <property type="entry name" value="all-alpha NTP pyrophosphatases"/>
    <property type="match status" value="2"/>
</dbReference>
<feature type="domain" description="NTP pyrophosphohydrolase MazG-like" evidence="1">
    <location>
        <begin position="173"/>
        <end position="239"/>
    </location>
</feature>
<evidence type="ECO:0000313" key="2">
    <source>
        <dbReference type="EMBL" id="KDN24308.1"/>
    </source>
</evidence>
<dbReference type="Proteomes" id="UP000035860">
    <property type="component" value="Unassembled WGS sequence"/>
</dbReference>
<dbReference type="FunFam" id="1.10.287.1080:FF:000001">
    <property type="entry name" value="Nucleoside triphosphate pyrophosphohydrolase"/>
    <property type="match status" value="1"/>
</dbReference>
<dbReference type="OrthoDB" id="9808939at2"/>
<evidence type="ECO:0000313" key="3">
    <source>
        <dbReference type="Proteomes" id="UP000035860"/>
    </source>
</evidence>
<dbReference type="EMBL" id="AOMT01000043">
    <property type="protein sequence ID" value="KDN24308.1"/>
    <property type="molecule type" value="Genomic_DNA"/>
</dbReference>
<dbReference type="EC" id="3.6.1.19" evidence="2"/>
<organism evidence="2 3">
    <name type="scientific">Moraxella bovoculi 237</name>
    <dbReference type="NCBI Taxonomy" id="743974"/>
    <lineage>
        <taxon>Bacteria</taxon>
        <taxon>Pseudomonadati</taxon>
        <taxon>Pseudomonadota</taxon>
        <taxon>Gammaproteobacteria</taxon>
        <taxon>Moraxellales</taxon>
        <taxon>Moraxellaceae</taxon>
        <taxon>Moraxella</taxon>
    </lineage>
</organism>
<dbReference type="AlphaFoldDB" id="A0A066UJA9"/>
<dbReference type="Gene3D" id="1.10.287.1080">
    <property type="entry name" value="MazG-like"/>
    <property type="match status" value="2"/>
</dbReference>